<proteinExistence type="predicted"/>
<reference evidence="3 4" key="1">
    <citation type="journal article" date="2015" name="Genome Biol. Evol.">
        <title>Comparative Genomics of a Bacterivorous Green Alga Reveals Evolutionary Causalities and Consequences of Phago-Mixotrophic Mode of Nutrition.</title>
        <authorList>
            <person name="Burns J.A."/>
            <person name="Paasch A."/>
            <person name="Narechania A."/>
            <person name="Kim E."/>
        </authorList>
    </citation>
    <scope>NUCLEOTIDE SEQUENCE [LARGE SCALE GENOMIC DNA]</scope>
    <source>
        <strain evidence="3 4">PLY_AMNH</strain>
    </source>
</reference>
<dbReference type="InterPro" id="IPR011970">
    <property type="entry name" value="MltB_2"/>
</dbReference>
<dbReference type="InterPro" id="IPR023346">
    <property type="entry name" value="Lysozyme-like_dom_sf"/>
</dbReference>
<organism evidence="3 4">
    <name type="scientific">Cymbomonas tetramitiformis</name>
    <dbReference type="NCBI Taxonomy" id="36881"/>
    <lineage>
        <taxon>Eukaryota</taxon>
        <taxon>Viridiplantae</taxon>
        <taxon>Chlorophyta</taxon>
        <taxon>Pyramimonadophyceae</taxon>
        <taxon>Pyramimonadales</taxon>
        <taxon>Pyramimonadaceae</taxon>
        <taxon>Cymbomonas</taxon>
    </lineage>
</organism>
<dbReference type="SUPFAM" id="SSF53955">
    <property type="entry name" value="Lysozyme-like"/>
    <property type="match status" value="1"/>
</dbReference>
<dbReference type="Gene3D" id="1.10.530.10">
    <property type="match status" value="1"/>
</dbReference>
<dbReference type="PANTHER" id="PTHR30163:SF8">
    <property type="entry name" value="LYTIC MUREIN TRANSGLYCOSYLASE"/>
    <property type="match status" value="1"/>
</dbReference>
<dbReference type="InterPro" id="IPR043426">
    <property type="entry name" value="MltB-like"/>
</dbReference>
<accession>A0AAE0H0N0</accession>
<protein>
    <recommendedName>
        <fullName evidence="2">Transglycosylase SLT domain-containing protein</fullName>
    </recommendedName>
</protein>
<dbReference type="Proteomes" id="UP001190700">
    <property type="component" value="Unassembled WGS sequence"/>
</dbReference>
<evidence type="ECO:0000256" key="1">
    <source>
        <dbReference type="SAM" id="MobiDB-lite"/>
    </source>
</evidence>
<feature type="domain" description="Transglycosylase SLT" evidence="2">
    <location>
        <begin position="102"/>
        <end position="397"/>
    </location>
</feature>
<feature type="compositionally biased region" description="Basic and acidic residues" evidence="1">
    <location>
        <begin position="32"/>
        <end position="42"/>
    </location>
</feature>
<dbReference type="GO" id="GO:0008933">
    <property type="term" value="F:peptidoglycan lytic transglycosylase activity"/>
    <property type="evidence" value="ECO:0007669"/>
    <property type="project" value="TreeGrafter"/>
</dbReference>
<dbReference type="InterPro" id="IPR031304">
    <property type="entry name" value="SLT_2"/>
</dbReference>
<dbReference type="PANTHER" id="PTHR30163">
    <property type="entry name" value="MEMBRANE-BOUND LYTIC MUREIN TRANSGLYCOSYLASE B"/>
    <property type="match status" value="1"/>
</dbReference>
<dbReference type="CDD" id="cd13399">
    <property type="entry name" value="Slt35-like"/>
    <property type="match status" value="1"/>
</dbReference>
<dbReference type="NCBIfam" id="TIGR02283">
    <property type="entry name" value="MltB_2"/>
    <property type="match status" value="1"/>
</dbReference>
<gene>
    <name evidence="3" type="ORF">CYMTET_4739</name>
</gene>
<evidence type="ECO:0000313" key="3">
    <source>
        <dbReference type="EMBL" id="KAK3287785.1"/>
    </source>
</evidence>
<dbReference type="Pfam" id="PF13406">
    <property type="entry name" value="SLT_2"/>
    <property type="match status" value="1"/>
</dbReference>
<dbReference type="AlphaFoldDB" id="A0AAE0H0N0"/>
<comment type="caution">
    <text evidence="3">The sequence shown here is derived from an EMBL/GenBank/DDBJ whole genome shotgun (WGS) entry which is preliminary data.</text>
</comment>
<feature type="region of interest" description="Disordered" evidence="1">
    <location>
        <begin position="18"/>
        <end position="42"/>
    </location>
</feature>
<keyword evidence="4" id="KW-1185">Reference proteome</keyword>
<dbReference type="Gene3D" id="1.10.8.350">
    <property type="entry name" value="Bacterial muramidase"/>
    <property type="match status" value="1"/>
</dbReference>
<name>A0AAE0H0N0_9CHLO</name>
<dbReference type="EMBL" id="LGRX02000738">
    <property type="protein sequence ID" value="KAK3287785.1"/>
    <property type="molecule type" value="Genomic_DNA"/>
</dbReference>
<dbReference type="GO" id="GO:0009253">
    <property type="term" value="P:peptidoglycan catabolic process"/>
    <property type="evidence" value="ECO:0007669"/>
    <property type="project" value="TreeGrafter"/>
</dbReference>
<evidence type="ECO:0000313" key="4">
    <source>
        <dbReference type="Proteomes" id="UP001190700"/>
    </source>
</evidence>
<evidence type="ECO:0000259" key="2">
    <source>
        <dbReference type="Pfam" id="PF13406"/>
    </source>
</evidence>
<sequence>MPTPLSTQLRLCTPITSSPSKCSNKPIHRQRQVIESEHGRDRSKETWQYRDGNILIKSAAWCLLSVAAWCCPRLSARAATLPQVEAAATLEWGPQDENWQLELDTLRHDAMAAGVSPQTADGALENIHLIPQVLEKTRTQPERLLSAEDYLKRQVTPLRVRSGAEHYIKNRELLRVLQQTYGVPDDVLVATWGVESNYGRYIGDWDTLSALATLAYGLEDAARAAYFKRELVNAIKVLEAASSTALRGSWAGAMGQCQFMPSAVLQYAVDFDGDGHADIWSSTPDALASMANFLKHKGWQEQEPITCKVALKGAIDEAVLGLKAPALPVSEWIEGHNIELAGDRASNACALATTVGANLLAPDGLQGPCYLVFPNFKVLMKYNPSALYALSVTQLAEGVRSAT</sequence>